<dbReference type="PROSITE" id="PS51873">
    <property type="entry name" value="TRIAD"/>
    <property type="match status" value="1"/>
</dbReference>
<dbReference type="GeneID" id="20676630"/>
<evidence type="ECO:0000259" key="14">
    <source>
        <dbReference type="PROSITE" id="PS50103"/>
    </source>
</evidence>
<dbReference type="HOGENOM" id="CLU_260433_0_0_1"/>
<dbReference type="CDD" id="cd00590">
    <property type="entry name" value="RRM_SF"/>
    <property type="match status" value="1"/>
</dbReference>
<evidence type="ECO:0000313" key="17">
    <source>
        <dbReference type="Proteomes" id="UP000030671"/>
    </source>
</evidence>
<feature type="region of interest" description="Disordered" evidence="11">
    <location>
        <begin position="286"/>
        <end position="346"/>
    </location>
</feature>
<dbReference type="SMART" id="SM00356">
    <property type="entry name" value="ZnF_C3H1"/>
    <property type="match status" value="3"/>
</dbReference>
<feature type="region of interest" description="Disordered" evidence="11">
    <location>
        <begin position="1"/>
        <end position="28"/>
    </location>
</feature>
<dbReference type="OrthoDB" id="10009520at2759"/>
<keyword evidence="3" id="KW-0808">Transferase</keyword>
<dbReference type="CDD" id="cd20335">
    <property type="entry name" value="BRcat_RBR"/>
    <property type="match status" value="1"/>
</dbReference>
<feature type="compositionally biased region" description="Low complexity" evidence="11">
    <location>
        <begin position="135"/>
        <end position="146"/>
    </location>
</feature>
<dbReference type="Gene3D" id="4.10.1000.10">
    <property type="entry name" value="Zinc finger, CCCH-type"/>
    <property type="match status" value="1"/>
</dbReference>
<dbReference type="InterPro" id="IPR002867">
    <property type="entry name" value="IBR_dom"/>
</dbReference>
<dbReference type="SMART" id="SM00360">
    <property type="entry name" value="RRM"/>
    <property type="match status" value="1"/>
</dbReference>
<feature type="zinc finger region" description="C3H1-type" evidence="10">
    <location>
        <begin position="406"/>
        <end position="429"/>
    </location>
</feature>
<dbReference type="GO" id="GO:0061630">
    <property type="term" value="F:ubiquitin protein ligase activity"/>
    <property type="evidence" value="ECO:0007669"/>
    <property type="project" value="UniProtKB-EC"/>
</dbReference>
<gene>
    <name evidence="16" type="ORF">HETIRDRAFT_455550</name>
</gene>
<feature type="domain" description="C3H1-type" evidence="14">
    <location>
        <begin position="406"/>
        <end position="429"/>
    </location>
</feature>
<dbReference type="Pfam" id="PF13445">
    <property type="entry name" value="zf-RING_UBOX"/>
    <property type="match status" value="1"/>
</dbReference>
<dbReference type="SMART" id="SM00647">
    <property type="entry name" value="IBR"/>
    <property type="match status" value="2"/>
</dbReference>
<dbReference type="PANTHER" id="PTHR11685">
    <property type="entry name" value="RBR FAMILY RING FINGER AND IBR DOMAIN-CONTAINING"/>
    <property type="match status" value="1"/>
</dbReference>
<dbReference type="CDD" id="cd22585">
    <property type="entry name" value="Rcat_RBR_DEAH12-like"/>
    <property type="match status" value="1"/>
</dbReference>
<evidence type="ECO:0000256" key="8">
    <source>
        <dbReference type="ARBA" id="ARBA00022833"/>
    </source>
</evidence>
<dbReference type="SMART" id="SM00184">
    <property type="entry name" value="RING"/>
    <property type="match status" value="1"/>
</dbReference>
<dbReference type="SUPFAM" id="SSF57850">
    <property type="entry name" value="RING/U-box"/>
    <property type="match status" value="2"/>
</dbReference>
<feature type="region of interest" description="Disordered" evidence="11">
    <location>
        <begin position="528"/>
        <end position="611"/>
    </location>
</feature>
<dbReference type="Pfam" id="PF22191">
    <property type="entry name" value="IBR_1"/>
    <property type="match status" value="1"/>
</dbReference>
<comment type="catalytic activity">
    <reaction evidence="1">
        <text>[E2 ubiquitin-conjugating enzyme]-S-ubiquitinyl-L-cysteine + [acceptor protein]-L-lysine = [E2 ubiquitin-conjugating enzyme]-L-cysteine + [acceptor protein]-N(6)-ubiquitinyl-L-lysine.</text>
        <dbReference type="EC" id="2.3.2.31"/>
    </reaction>
</comment>
<dbReference type="InParanoid" id="W4JQU6"/>
<dbReference type="InterPro" id="IPR035979">
    <property type="entry name" value="RBD_domain_sf"/>
</dbReference>
<evidence type="ECO:0000256" key="3">
    <source>
        <dbReference type="ARBA" id="ARBA00022679"/>
    </source>
</evidence>
<keyword evidence="17" id="KW-1185">Reference proteome</keyword>
<feature type="domain" description="RING-type" evidence="15">
    <location>
        <begin position="1106"/>
        <end position="1314"/>
    </location>
</feature>
<evidence type="ECO:0000256" key="9">
    <source>
        <dbReference type="PROSITE-ProRule" id="PRU00176"/>
    </source>
</evidence>
<dbReference type="PROSITE" id="PS50089">
    <property type="entry name" value="ZF_RING_2"/>
    <property type="match status" value="1"/>
</dbReference>
<dbReference type="InterPro" id="IPR000571">
    <property type="entry name" value="Znf_CCCH"/>
</dbReference>
<dbReference type="InterPro" id="IPR013083">
    <property type="entry name" value="Znf_RING/FYVE/PHD"/>
</dbReference>
<dbReference type="Proteomes" id="UP000030671">
    <property type="component" value="Unassembled WGS sequence"/>
</dbReference>
<dbReference type="Gene3D" id="1.20.120.1750">
    <property type="match status" value="1"/>
</dbReference>
<sequence>MAGPPSSQKGHNRQHPPKSTPLPSHDIDPREVCANFIQGRCKNWPCPRLHVALTPDMLNILRQSKSHPRVDADGSTVARTAQNTVSQDRGPYPPDDSPPSSGNVMLGSKPSRQSLRPGDIYPGQGDRPQLEQRRQPQQHQFQQQPQPQQPPFQQPRLPPNSPPGLPGPNSRNIHTQQVINDNLCVTSSRPLSPIHQERNVPVIRLPRGNPSAPTYELSHERPPLQNVQVYGYSHAQAYNDAYPMQGIHDERMPQAVLPPRFRNLAPRHAFAALIPGELVPGTVVSYAKTEGGSGPQRRQGGPRPRDATNSGGVGSSVPTNLPAPPPREQVPDLSSEGSSASDSSIADIDVPASLAASDGRAAREAREAVGVVTRGAANLDSGDADVADGPHRGRYANAPEVIPDHICRDWYFKNNCTRGVRCRWRHERFTSDRGEPSDASPLPSIGGVPAPSGSYQNAGPSVVRVNASAMPHNTSIAQEPSAVGSSSFARQGAPHRSTHRPYHRPPPPDLPFGLCWEWNRTRTCKDGPQCRWAHRFPNADDVPAANDTTPTVRNNVPAPSVSPSRKVSLPVQRSEDAAAVNRGNTDPKASTTLPPSPDDKNKDRNAPPPSEEMVIKVADPTRATFGPGFKVLKVVTALDSRWIAIANIPTRVGRPDLERLLKPVGQVADVKFREDSSSTASFTNVRVQLSTHAEATAAVDSLDGVEVFGSRIRVRLAISTSLQNSRLQDCYVRFNWNVPCRTGFAGYDTEKAALAAIKKADGSTLRGYWVTASMYTGLPCVGQFNVRFTGMPPNAKDKDVLRYGKTSESGIMFSRPNYDAKNYGIAAVQRLLKDFGRVTYFEVVPAPYKDGVVRGWAQFDSPDVAKAACELDGWKQDALGGEKFHIQRVQSIIRHVPIEVYRLIKRDIDELRDSLWKFAKGAQIHQLEKTSNAPGDDGIELKVVADDHKIIGQIKVKLDELVLGEVLKDDRGKVWDDWLGSLAGVAFLDNVQSIYPGILMKLDRVRRTLNLVGNEGDRGMARYTILNKLKSLEEKKIHIIPLQGRLVGLFMDADIIELQDKHGKDTVWFSLDMPCIRVRGDDALFEEVQYVVRRAQDRHPHERDRVRNHCPVCFEEATTPISMECGHTWCKSCLTGYLVASVDNRSFPLRCLGQDATCTQLVPLRTARDVLLPSQFDALTHAAYTTYVQSRPDEFFYCPTPDCSQIHRLGPKNSVVTCPNCVCRICPHCHVEYHEGATCEDRDEGIDRLFEEWKSLHDVKRCPGCKALIEKADGCHHMTCTRCKTHTCWACLETFPLGEGIYDHMRHVHGSIGL</sequence>
<keyword evidence="7" id="KW-0833">Ubl conjugation pathway</keyword>
<evidence type="ECO:0000259" key="13">
    <source>
        <dbReference type="PROSITE" id="PS50102"/>
    </source>
</evidence>
<feature type="compositionally biased region" description="Polar residues" evidence="11">
    <location>
        <begin position="582"/>
        <end position="593"/>
    </location>
</feature>
<dbReference type="GO" id="GO:0003723">
    <property type="term" value="F:RNA binding"/>
    <property type="evidence" value="ECO:0007669"/>
    <property type="project" value="UniProtKB-UniRule"/>
</dbReference>
<evidence type="ECO:0000256" key="2">
    <source>
        <dbReference type="ARBA" id="ARBA00012251"/>
    </source>
</evidence>
<evidence type="ECO:0000259" key="12">
    <source>
        <dbReference type="PROSITE" id="PS50089"/>
    </source>
</evidence>
<proteinExistence type="predicted"/>
<evidence type="ECO:0000256" key="5">
    <source>
        <dbReference type="ARBA" id="ARBA00022737"/>
    </source>
</evidence>
<dbReference type="InterPro" id="IPR000504">
    <property type="entry name" value="RRM_dom"/>
</dbReference>
<dbReference type="Gene3D" id="3.30.70.330">
    <property type="match status" value="1"/>
</dbReference>
<organism evidence="16 17">
    <name type="scientific">Heterobasidion irregulare (strain TC 32-1)</name>
    <dbReference type="NCBI Taxonomy" id="747525"/>
    <lineage>
        <taxon>Eukaryota</taxon>
        <taxon>Fungi</taxon>
        <taxon>Dikarya</taxon>
        <taxon>Basidiomycota</taxon>
        <taxon>Agaricomycotina</taxon>
        <taxon>Agaricomycetes</taxon>
        <taxon>Russulales</taxon>
        <taxon>Bondarzewiaceae</taxon>
        <taxon>Heterobasidion</taxon>
        <taxon>Heterobasidion annosum species complex</taxon>
    </lineage>
</organism>
<dbReference type="EMBL" id="KI925465">
    <property type="protein sequence ID" value="ETW75908.1"/>
    <property type="molecule type" value="Genomic_DNA"/>
</dbReference>
<keyword evidence="5" id="KW-0677">Repeat</keyword>
<evidence type="ECO:0000256" key="1">
    <source>
        <dbReference type="ARBA" id="ARBA00001798"/>
    </source>
</evidence>
<dbReference type="STRING" id="747525.W4JQU6"/>
<evidence type="ECO:0000256" key="11">
    <source>
        <dbReference type="SAM" id="MobiDB-lite"/>
    </source>
</evidence>
<protein>
    <recommendedName>
        <fullName evidence="2">RBR-type E3 ubiquitin transferase</fullName>
        <ecNumber evidence="2">2.3.2.31</ecNumber>
    </recommendedName>
</protein>
<feature type="compositionally biased region" description="Polar residues" evidence="11">
    <location>
        <begin position="77"/>
        <end position="87"/>
    </location>
</feature>
<feature type="compositionally biased region" description="Low complexity" evidence="11">
    <location>
        <begin position="334"/>
        <end position="346"/>
    </location>
</feature>
<dbReference type="InterPro" id="IPR044066">
    <property type="entry name" value="TRIAD_supradom"/>
</dbReference>
<accession>W4JQU6</accession>
<dbReference type="PROSITE" id="PS50102">
    <property type="entry name" value="RRM"/>
    <property type="match status" value="1"/>
</dbReference>
<name>W4JQU6_HETIT</name>
<dbReference type="KEGG" id="hir:HETIRDRAFT_455550"/>
<keyword evidence="8 10" id="KW-0862">Zinc</keyword>
<dbReference type="GO" id="GO:0008270">
    <property type="term" value="F:zinc ion binding"/>
    <property type="evidence" value="ECO:0007669"/>
    <property type="project" value="UniProtKB-KW"/>
</dbReference>
<keyword evidence="9" id="KW-0694">RNA-binding</keyword>
<evidence type="ECO:0000259" key="15">
    <source>
        <dbReference type="PROSITE" id="PS51873"/>
    </source>
</evidence>
<evidence type="ECO:0000256" key="7">
    <source>
        <dbReference type="ARBA" id="ARBA00022786"/>
    </source>
</evidence>
<dbReference type="InterPro" id="IPR027370">
    <property type="entry name" value="Znf-RING_euk"/>
</dbReference>
<feature type="compositionally biased region" description="Polar residues" evidence="11">
    <location>
        <begin position="477"/>
        <end position="489"/>
    </location>
</feature>
<feature type="domain" description="C3H1-type" evidence="14">
    <location>
        <begin position="509"/>
        <end position="537"/>
    </location>
</feature>
<keyword evidence="4 10" id="KW-0479">Metal-binding</keyword>
<dbReference type="EC" id="2.3.2.31" evidence="2"/>
<dbReference type="InterPro" id="IPR031127">
    <property type="entry name" value="E3_UB_ligase_RBR"/>
</dbReference>
<dbReference type="Pfam" id="PF01485">
    <property type="entry name" value="IBR"/>
    <property type="match status" value="1"/>
</dbReference>
<feature type="domain" description="RRM" evidence="13">
    <location>
        <begin position="641"/>
        <end position="719"/>
    </location>
</feature>
<evidence type="ECO:0000256" key="6">
    <source>
        <dbReference type="ARBA" id="ARBA00022771"/>
    </source>
</evidence>
<dbReference type="RefSeq" id="XP_009552146.1">
    <property type="nucleotide sequence ID" value="XM_009553851.1"/>
</dbReference>
<evidence type="ECO:0000256" key="10">
    <source>
        <dbReference type="PROSITE-ProRule" id="PRU00723"/>
    </source>
</evidence>
<evidence type="ECO:0000313" key="16">
    <source>
        <dbReference type="EMBL" id="ETW75908.1"/>
    </source>
</evidence>
<dbReference type="PROSITE" id="PS00028">
    <property type="entry name" value="ZINC_FINGER_C2H2_1"/>
    <property type="match status" value="1"/>
</dbReference>
<feature type="zinc finger region" description="C3H1-type" evidence="10">
    <location>
        <begin position="509"/>
        <end position="537"/>
    </location>
</feature>
<feature type="domain" description="RING-type" evidence="12">
    <location>
        <begin position="1110"/>
        <end position="1151"/>
    </location>
</feature>
<dbReference type="Pfam" id="PF00076">
    <property type="entry name" value="RRM_1"/>
    <property type="match status" value="1"/>
</dbReference>
<evidence type="ECO:0000256" key="4">
    <source>
        <dbReference type="ARBA" id="ARBA00022723"/>
    </source>
</evidence>
<dbReference type="InterPro" id="IPR013087">
    <property type="entry name" value="Znf_C2H2_type"/>
</dbReference>
<keyword evidence="6 10" id="KW-0863">Zinc-finger</keyword>
<dbReference type="eggNOG" id="KOG1812">
    <property type="taxonomic scope" value="Eukaryota"/>
</dbReference>
<feature type="region of interest" description="Disordered" evidence="11">
    <location>
        <begin position="477"/>
        <end position="508"/>
    </location>
</feature>
<dbReference type="Gene3D" id="3.30.40.10">
    <property type="entry name" value="Zinc/RING finger domain, C3HC4 (zinc finger)"/>
    <property type="match status" value="1"/>
</dbReference>
<dbReference type="SUPFAM" id="SSF54928">
    <property type="entry name" value="RNA-binding domain, RBD"/>
    <property type="match status" value="1"/>
</dbReference>
<dbReference type="InterPro" id="IPR012677">
    <property type="entry name" value="Nucleotide-bd_a/b_plait_sf"/>
</dbReference>
<feature type="region of interest" description="Disordered" evidence="11">
    <location>
        <begin position="65"/>
        <end position="173"/>
    </location>
</feature>
<dbReference type="GO" id="GO:0016567">
    <property type="term" value="P:protein ubiquitination"/>
    <property type="evidence" value="ECO:0007669"/>
    <property type="project" value="InterPro"/>
</dbReference>
<reference evidence="16 17" key="1">
    <citation type="journal article" date="2012" name="New Phytol.">
        <title>Insight into trade-off between wood decay and parasitism from the genome of a fungal forest pathogen.</title>
        <authorList>
            <person name="Olson A."/>
            <person name="Aerts A."/>
            <person name="Asiegbu F."/>
            <person name="Belbahri L."/>
            <person name="Bouzid O."/>
            <person name="Broberg A."/>
            <person name="Canback B."/>
            <person name="Coutinho P.M."/>
            <person name="Cullen D."/>
            <person name="Dalman K."/>
            <person name="Deflorio G."/>
            <person name="van Diepen L.T."/>
            <person name="Dunand C."/>
            <person name="Duplessis S."/>
            <person name="Durling M."/>
            <person name="Gonthier P."/>
            <person name="Grimwood J."/>
            <person name="Fossdal C.G."/>
            <person name="Hansson D."/>
            <person name="Henrissat B."/>
            <person name="Hietala A."/>
            <person name="Himmelstrand K."/>
            <person name="Hoffmeister D."/>
            <person name="Hogberg N."/>
            <person name="James T.Y."/>
            <person name="Karlsson M."/>
            <person name="Kohler A."/>
            <person name="Kues U."/>
            <person name="Lee Y.H."/>
            <person name="Lin Y.C."/>
            <person name="Lind M."/>
            <person name="Lindquist E."/>
            <person name="Lombard V."/>
            <person name="Lucas S."/>
            <person name="Lunden K."/>
            <person name="Morin E."/>
            <person name="Murat C."/>
            <person name="Park J."/>
            <person name="Raffaello T."/>
            <person name="Rouze P."/>
            <person name="Salamov A."/>
            <person name="Schmutz J."/>
            <person name="Solheim H."/>
            <person name="Stahlberg J."/>
            <person name="Velez H."/>
            <person name="de Vries R.P."/>
            <person name="Wiebenga A."/>
            <person name="Woodward S."/>
            <person name="Yakovlev I."/>
            <person name="Garbelotto M."/>
            <person name="Martin F."/>
            <person name="Grigoriev I.V."/>
            <person name="Stenlid J."/>
        </authorList>
    </citation>
    <scope>NUCLEOTIDE SEQUENCE [LARGE SCALE GENOMIC DNA]</scope>
    <source>
        <strain evidence="16 17">TC 32-1</strain>
    </source>
</reference>
<feature type="compositionally biased region" description="Pro residues" evidence="11">
    <location>
        <begin position="147"/>
        <end position="166"/>
    </location>
</feature>
<dbReference type="PROSITE" id="PS50103">
    <property type="entry name" value="ZF_C3H1"/>
    <property type="match status" value="2"/>
</dbReference>
<dbReference type="InterPro" id="IPR001841">
    <property type="entry name" value="Znf_RING"/>
</dbReference>